<dbReference type="Gene3D" id="2.40.50.100">
    <property type="match status" value="1"/>
</dbReference>
<dbReference type="InterPro" id="IPR011053">
    <property type="entry name" value="Single_hybrid_motif"/>
</dbReference>
<evidence type="ECO:0000313" key="7">
    <source>
        <dbReference type="Proteomes" id="UP000321337"/>
    </source>
</evidence>
<reference evidence="6 7" key="1">
    <citation type="submission" date="2019-07" db="EMBL/GenBank/DDBJ databases">
        <title>Whole genome shotgun sequence of Thiobacillus plumbophilus NBRC 107929.</title>
        <authorList>
            <person name="Hosoyama A."/>
            <person name="Uohara A."/>
            <person name="Ohji S."/>
            <person name="Ichikawa N."/>
        </authorList>
    </citation>
    <scope>NUCLEOTIDE SEQUENCE [LARGE SCALE GENOMIC DNA]</scope>
    <source>
        <strain evidence="6 7">NBRC 107929</strain>
    </source>
</reference>
<proteinExistence type="inferred from homology"/>
<comment type="similarity">
    <text evidence="1 3">Belongs to the GcvH family.</text>
</comment>
<dbReference type="InterPro" id="IPR002930">
    <property type="entry name" value="GCV_H"/>
</dbReference>
<accession>A0A512LC45</accession>
<dbReference type="Proteomes" id="UP000321337">
    <property type="component" value="Unassembled WGS sequence"/>
</dbReference>
<dbReference type="NCBIfam" id="NF002270">
    <property type="entry name" value="PRK01202.1"/>
    <property type="match status" value="1"/>
</dbReference>
<dbReference type="SUPFAM" id="SSF51230">
    <property type="entry name" value="Single hybrid motif"/>
    <property type="match status" value="1"/>
</dbReference>
<evidence type="ECO:0000259" key="5">
    <source>
        <dbReference type="PROSITE" id="PS50968"/>
    </source>
</evidence>
<dbReference type="EMBL" id="BKAD01000045">
    <property type="protein sequence ID" value="GEP32057.1"/>
    <property type="molecule type" value="Genomic_DNA"/>
</dbReference>
<evidence type="ECO:0000256" key="3">
    <source>
        <dbReference type="HAMAP-Rule" id="MF_00272"/>
    </source>
</evidence>
<comment type="function">
    <text evidence="3">The glycine cleavage system catalyzes the degradation of glycine. The H protein shuttles the methylamine group of glycine from the P protein to the T protein.</text>
</comment>
<evidence type="ECO:0000256" key="2">
    <source>
        <dbReference type="ARBA" id="ARBA00022823"/>
    </source>
</evidence>
<comment type="cofactor">
    <cofactor evidence="3">
        <name>(R)-lipoate</name>
        <dbReference type="ChEBI" id="CHEBI:83088"/>
    </cofactor>
    <text evidence="3">Binds 1 lipoyl cofactor covalently.</text>
</comment>
<dbReference type="InterPro" id="IPR000089">
    <property type="entry name" value="Biotin_lipoyl"/>
</dbReference>
<dbReference type="PROSITE" id="PS50968">
    <property type="entry name" value="BIOTINYL_LIPOYL"/>
    <property type="match status" value="1"/>
</dbReference>
<evidence type="ECO:0000313" key="6">
    <source>
        <dbReference type="EMBL" id="GEP32057.1"/>
    </source>
</evidence>
<protein>
    <recommendedName>
        <fullName evidence="3">Glycine cleavage system H protein</fullName>
    </recommendedName>
</protein>
<comment type="subunit">
    <text evidence="3">The glycine cleavage system is composed of four proteins: P, T, L and H.</text>
</comment>
<evidence type="ECO:0000256" key="1">
    <source>
        <dbReference type="ARBA" id="ARBA00009249"/>
    </source>
</evidence>
<name>A0A512LC45_9PROT</name>
<dbReference type="OrthoDB" id="9796712at2"/>
<feature type="modified residue" description="N6-lipoyllysine" evidence="3 4">
    <location>
        <position position="63"/>
    </location>
</feature>
<dbReference type="RefSeq" id="WP_147074994.1">
    <property type="nucleotide sequence ID" value="NZ_AP021884.1"/>
</dbReference>
<gene>
    <name evidence="3 6" type="primary">gcvH</name>
    <name evidence="6" type="ORF">TPL01_31950</name>
</gene>
<dbReference type="NCBIfam" id="TIGR00527">
    <property type="entry name" value="gcvH"/>
    <property type="match status" value="1"/>
</dbReference>
<dbReference type="GO" id="GO:0005829">
    <property type="term" value="C:cytosol"/>
    <property type="evidence" value="ECO:0007669"/>
    <property type="project" value="TreeGrafter"/>
</dbReference>
<sequence>MTPTDRLYHKDHLWVRQEGENEAWIGVTHHAQDSLGEVVYIECAEVGTEIRQGISFGIIESVKVMSDLISPVSGTVLSVNDMVSADPCCINRDPYMEGWLLKVKIADISELSGLMTAENYERHVKGS</sequence>
<dbReference type="InterPro" id="IPR033753">
    <property type="entry name" value="GCV_H/Fam206"/>
</dbReference>
<dbReference type="PANTHER" id="PTHR11715">
    <property type="entry name" value="GLYCINE CLEAVAGE SYSTEM H PROTEIN"/>
    <property type="match status" value="1"/>
</dbReference>
<evidence type="ECO:0000256" key="4">
    <source>
        <dbReference type="PIRSR" id="PIRSR617453-50"/>
    </source>
</evidence>
<feature type="domain" description="Lipoyl-binding" evidence="5">
    <location>
        <begin position="22"/>
        <end position="104"/>
    </location>
</feature>
<dbReference type="HAMAP" id="MF_00272">
    <property type="entry name" value="GcvH"/>
    <property type="match status" value="1"/>
</dbReference>
<keyword evidence="7" id="KW-1185">Reference proteome</keyword>
<dbReference type="GO" id="GO:0005960">
    <property type="term" value="C:glycine cleavage complex"/>
    <property type="evidence" value="ECO:0007669"/>
    <property type="project" value="InterPro"/>
</dbReference>
<dbReference type="PANTHER" id="PTHR11715:SF3">
    <property type="entry name" value="GLYCINE CLEAVAGE SYSTEM H PROTEIN-RELATED"/>
    <property type="match status" value="1"/>
</dbReference>
<dbReference type="Pfam" id="PF01597">
    <property type="entry name" value="GCV_H"/>
    <property type="match status" value="1"/>
</dbReference>
<organism evidence="6 7">
    <name type="scientific">Sulfuriferula plumbiphila</name>
    <dbReference type="NCBI Taxonomy" id="171865"/>
    <lineage>
        <taxon>Bacteria</taxon>
        <taxon>Pseudomonadati</taxon>
        <taxon>Pseudomonadota</taxon>
        <taxon>Betaproteobacteria</taxon>
        <taxon>Nitrosomonadales</taxon>
        <taxon>Sulfuricellaceae</taxon>
        <taxon>Sulfuriferula</taxon>
    </lineage>
</organism>
<dbReference type="AlphaFoldDB" id="A0A512LC45"/>
<dbReference type="GO" id="GO:0009249">
    <property type="term" value="P:protein lipoylation"/>
    <property type="evidence" value="ECO:0007669"/>
    <property type="project" value="TreeGrafter"/>
</dbReference>
<dbReference type="InterPro" id="IPR017453">
    <property type="entry name" value="GCV_H_sub"/>
</dbReference>
<dbReference type="CDD" id="cd06848">
    <property type="entry name" value="GCS_H"/>
    <property type="match status" value="1"/>
</dbReference>
<dbReference type="GO" id="GO:0019464">
    <property type="term" value="P:glycine decarboxylation via glycine cleavage system"/>
    <property type="evidence" value="ECO:0007669"/>
    <property type="project" value="UniProtKB-UniRule"/>
</dbReference>
<comment type="caution">
    <text evidence="6">The sequence shown here is derived from an EMBL/GenBank/DDBJ whole genome shotgun (WGS) entry which is preliminary data.</text>
</comment>
<keyword evidence="2 3" id="KW-0450">Lipoyl</keyword>